<keyword evidence="7 11" id="KW-1133">Transmembrane helix</keyword>
<dbReference type="PROSITE" id="PS00236">
    <property type="entry name" value="NEUROTR_ION_CHANNEL"/>
    <property type="match status" value="1"/>
</dbReference>
<evidence type="ECO:0000256" key="3">
    <source>
        <dbReference type="ARBA" id="ARBA00022448"/>
    </source>
</evidence>
<dbReference type="Pfam" id="PF02932">
    <property type="entry name" value="Neur_chan_memb"/>
    <property type="match status" value="1"/>
</dbReference>
<evidence type="ECO:0000256" key="5">
    <source>
        <dbReference type="ARBA" id="ARBA00022692"/>
    </source>
</evidence>
<evidence type="ECO:0000256" key="9">
    <source>
        <dbReference type="ARBA" id="ARBA00023136"/>
    </source>
</evidence>
<evidence type="ECO:0000256" key="11">
    <source>
        <dbReference type="RuleBase" id="RU000687"/>
    </source>
</evidence>
<dbReference type="OrthoDB" id="407674at2759"/>
<evidence type="ECO:0000256" key="10">
    <source>
        <dbReference type="ARBA" id="ARBA00023303"/>
    </source>
</evidence>
<evidence type="ECO:0000256" key="2">
    <source>
        <dbReference type="ARBA" id="ARBA00004236"/>
    </source>
</evidence>
<dbReference type="Gene3D" id="1.20.58.390">
    <property type="entry name" value="Neurotransmitter-gated ion-channel transmembrane domain"/>
    <property type="match status" value="1"/>
</dbReference>
<dbReference type="GO" id="GO:0005230">
    <property type="term" value="F:extracellular ligand-gated monoatomic ion channel activity"/>
    <property type="evidence" value="ECO:0007669"/>
    <property type="project" value="InterPro"/>
</dbReference>
<dbReference type="GO" id="GO:0099095">
    <property type="term" value="F:ligand-gated monoatomic anion channel activity"/>
    <property type="evidence" value="ECO:0007669"/>
    <property type="project" value="UniProtKB-ARBA"/>
</dbReference>
<keyword evidence="6 11" id="KW-0732">Signal</keyword>
<dbReference type="FunFam" id="2.70.170.10:FF:000045">
    <property type="entry name" value="Predicted protein"/>
    <property type="match status" value="1"/>
</dbReference>
<dbReference type="GO" id="GO:0005254">
    <property type="term" value="F:chloride channel activity"/>
    <property type="evidence" value="ECO:0007669"/>
    <property type="project" value="UniProtKB-ARBA"/>
</dbReference>
<dbReference type="SUPFAM" id="SSF90112">
    <property type="entry name" value="Neurotransmitter-gated ion-channel transmembrane pore"/>
    <property type="match status" value="1"/>
</dbReference>
<evidence type="ECO:0000259" key="12">
    <source>
        <dbReference type="Pfam" id="PF02931"/>
    </source>
</evidence>
<feature type="non-terminal residue" evidence="14">
    <location>
        <position position="360"/>
    </location>
</feature>
<dbReference type="PRINTS" id="PR00253">
    <property type="entry name" value="GABAARECEPTR"/>
</dbReference>
<dbReference type="InterPro" id="IPR038050">
    <property type="entry name" value="Neuro_actylchol_rec"/>
</dbReference>
<evidence type="ECO:0000313" key="14">
    <source>
        <dbReference type="EMBL" id="CAD7628447.1"/>
    </source>
</evidence>
<evidence type="ECO:0000256" key="1">
    <source>
        <dbReference type="ARBA" id="ARBA00004141"/>
    </source>
</evidence>
<feature type="domain" description="Neurotransmitter-gated ion-channel ligand-binding" evidence="12">
    <location>
        <begin position="27"/>
        <end position="239"/>
    </location>
</feature>
<reference evidence="14" key="1">
    <citation type="submission" date="2020-11" db="EMBL/GenBank/DDBJ databases">
        <authorList>
            <person name="Tran Van P."/>
        </authorList>
    </citation>
    <scope>NUCLEOTIDE SEQUENCE</scope>
</reference>
<keyword evidence="10 11" id="KW-0407">Ion channel</keyword>
<name>A0A7R9KUG0_9ACAR</name>
<keyword evidence="15" id="KW-1185">Reference proteome</keyword>
<feature type="transmembrane region" description="Helical" evidence="11">
    <location>
        <begin position="247"/>
        <end position="265"/>
    </location>
</feature>
<dbReference type="Pfam" id="PF02931">
    <property type="entry name" value="Neur_chan_LBD"/>
    <property type="match status" value="1"/>
</dbReference>
<dbReference type="Proteomes" id="UP000759131">
    <property type="component" value="Unassembled WGS sequence"/>
</dbReference>
<protein>
    <recommendedName>
        <fullName evidence="16">Glutamate-gated chloride channel</fullName>
    </recommendedName>
</protein>
<dbReference type="SUPFAM" id="SSF63712">
    <property type="entry name" value="Nicotinic receptor ligand binding domain-like"/>
    <property type="match status" value="1"/>
</dbReference>
<evidence type="ECO:0000256" key="6">
    <source>
        <dbReference type="ARBA" id="ARBA00022729"/>
    </source>
</evidence>
<gene>
    <name evidence="14" type="ORF">OSB1V03_LOCUS8869</name>
</gene>
<keyword evidence="4" id="KW-1003">Cell membrane</keyword>
<evidence type="ECO:0000256" key="8">
    <source>
        <dbReference type="ARBA" id="ARBA00023065"/>
    </source>
</evidence>
<dbReference type="GO" id="GO:0004888">
    <property type="term" value="F:transmembrane signaling receptor activity"/>
    <property type="evidence" value="ECO:0007669"/>
    <property type="project" value="InterPro"/>
</dbReference>
<dbReference type="InterPro" id="IPR036719">
    <property type="entry name" value="Neuro-gated_channel_TM_sf"/>
</dbReference>
<dbReference type="InterPro" id="IPR006202">
    <property type="entry name" value="Neur_chan_lig-bd"/>
</dbReference>
<dbReference type="InterPro" id="IPR006028">
    <property type="entry name" value="GABAA/Glycine_rcpt"/>
</dbReference>
<dbReference type="NCBIfam" id="TIGR00860">
    <property type="entry name" value="LIC"/>
    <property type="match status" value="1"/>
</dbReference>
<dbReference type="InterPro" id="IPR006201">
    <property type="entry name" value="Neur_channel"/>
</dbReference>
<dbReference type="InterPro" id="IPR006029">
    <property type="entry name" value="Neurotrans-gated_channel_TM"/>
</dbReference>
<sequence>MLRLLIIAFLTITSVFGQTRLQLKDNEKQILDQLLDKNKYDSRISPVGPEVNGTQGPVVVNTNLYLRSIEYICTKRNEWKAQITFRHQWNDQRLKYDDKSGKIKYLSLEDKDQIWTPDTFFSNSRSGEALKDLKPNVLVRIYPNGNVLFSIRLSEVLSCPMDLKHYPFDTQTCSLQMASYGFTTEDLVYAWKEELPLQVTKRLNLPEFVLEDYNTDYCTSKTTTGEYSCIRADFHFRRESSKYGCQWFLPTAILTFIAFISFWLKPNKSTRIKLLVVTLIFLYLHILYINGKSSPAVSYHTAKDCWLSTCLVFVLAAFLEYGVVHLVHKLVKPNKCPIDSSDCQNGKNVNNCEEGDAVAL</sequence>
<dbReference type="InterPro" id="IPR018000">
    <property type="entry name" value="Neurotransmitter_ion_chnl_CS"/>
</dbReference>
<feature type="transmembrane region" description="Helical" evidence="11">
    <location>
        <begin position="306"/>
        <end position="327"/>
    </location>
</feature>
<keyword evidence="8 11" id="KW-0406">Ion transport</keyword>
<keyword evidence="9 11" id="KW-0472">Membrane</keyword>
<dbReference type="PANTHER" id="PTHR18945">
    <property type="entry name" value="NEUROTRANSMITTER GATED ION CHANNEL"/>
    <property type="match status" value="1"/>
</dbReference>
<keyword evidence="3 11" id="KW-0813">Transport</keyword>
<dbReference type="Gene3D" id="2.70.170.10">
    <property type="entry name" value="Neurotransmitter-gated ion-channel ligand-binding domain"/>
    <property type="match status" value="1"/>
</dbReference>
<keyword evidence="5 11" id="KW-0812">Transmembrane</keyword>
<feature type="transmembrane region" description="Helical" evidence="11">
    <location>
        <begin position="272"/>
        <end position="291"/>
    </location>
</feature>
<evidence type="ECO:0000259" key="13">
    <source>
        <dbReference type="Pfam" id="PF02932"/>
    </source>
</evidence>
<accession>A0A7R9KUG0</accession>
<comment type="caution">
    <text evidence="11">Lacks conserved residue(s) required for the propagation of feature annotation.</text>
</comment>
<dbReference type="EMBL" id="CAJPIZ010005717">
    <property type="protein sequence ID" value="CAG2108877.1"/>
    <property type="molecule type" value="Genomic_DNA"/>
</dbReference>
<dbReference type="InterPro" id="IPR036734">
    <property type="entry name" value="Neur_chan_lig-bd_sf"/>
</dbReference>
<dbReference type="GO" id="GO:0005886">
    <property type="term" value="C:plasma membrane"/>
    <property type="evidence" value="ECO:0007669"/>
    <property type="project" value="UniProtKB-SubCell"/>
</dbReference>
<feature type="signal peptide" evidence="11">
    <location>
        <begin position="1"/>
        <end position="17"/>
    </location>
</feature>
<comment type="subcellular location">
    <subcellularLocation>
        <location evidence="2">Cell membrane</location>
    </subcellularLocation>
    <subcellularLocation>
        <location evidence="1">Membrane</location>
        <topology evidence="1">Multi-pass membrane protein</topology>
    </subcellularLocation>
</comment>
<feature type="domain" description="Neurotransmitter-gated ion-channel transmembrane" evidence="13">
    <location>
        <begin position="249"/>
        <end position="334"/>
    </location>
</feature>
<dbReference type="EMBL" id="OC860292">
    <property type="protein sequence ID" value="CAD7628447.1"/>
    <property type="molecule type" value="Genomic_DNA"/>
</dbReference>
<feature type="chain" id="PRO_5035952783" description="Glutamate-gated chloride channel" evidence="11">
    <location>
        <begin position="18"/>
        <end position="360"/>
    </location>
</feature>
<dbReference type="AlphaFoldDB" id="A0A7R9KUG0"/>
<evidence type="ECO:0000256" key="7">
    <source>
        <dbReference type="ARBA" id="ARBA00022989"/>
    </source>
</evidence>
<proteinExistence type="inferred from homology"/>
<dbReference type="CDD" id="cd18993">
    <property type="entry name" value="LGIC_ECD_GluCl"/>
    <property type="match status" value="1"/>
</dbReference>
<evidence type="ECO:0000313" key="15">
    <source>
        <dbReference type="Proteomes" id="UP000759131"/>
    </source>
</evidence>
<dbReference type="PRINTS" id="PR00252">
    <property type="entry name" value="NRIONCHANNEL"/>
</dbReference>
<comment type="similarity">
    <text evidence="11">Belongs to the ligand-gated ion channel (TC 1.A.9) family.</text>
</comment>
<evidence type="ECO:0008006" key="16">
    <source>
        <dbReference type="Google" id="ProtNLM"/>
    </source>
</evidence>
<organism evidence="14">
    <name type="scientific">Medioppia subpectinata</name>
    <dbReference type="NCBI Taxonomy" id="1979941"/>
    <lineage>
        <taxon>Eukaryota</taxon>
        <taxon>Metazoa</taxon>
        <taxon>Ecdysozoa</taxon>
        <taxon>Arthropoda</taxon>
        <taxon>Chelicerata</taxon>
        <taxon>Arachnida</taxon>
        <taxon>Acari</taxon>
        <taxon>Acariformes</taxon>
        <taxon>Sarcoptiformes</taxon>
        <taxon>Oribatida</taxon>
        <taxon>Brachypylina</taxon>
        <taxon>Oppioidea</taxon>
        <taxon>Oppiidae</taxon>
        <taxon>Medioppia</taxon>
    </lineage>
</organism>
<evidence type="ECO:0000256" key="4">
    <source>
        <dbReference type="ARBA" id="ARBA00022475"/>
    </source>
</evidence>